<proteinExistence type="predicted"/>
<accession>A0A090D184</accession>
<dbReference type="AlphaFoldDB" id="A0A090D184"/>
<dbReference type="EMBL" id="LK031773">
    <property type="protein sequence ID" value="CDR35353.1"/>
    <property type="molecule type" value="Genomic_DNA"/>
</dbReference>
<keyword evidence="1" id="KW-0614">Plasmid</keyword>
<gene>
    <name evidence="1" type="ORF">CSEC_p0082</name>
</gene>
<reference evidence="1" key="1">
    <citation type="submission" date="2013-12" db="EMBL/GenBank/DDBJ databases">
        <authorList>
            <person name="Li W."/>
            <person name="Chetelat R.T."/>
        </authorList>
    </citation>
    <scope>NUCLEOTIDE SEQUENCE</scope>
    <source>
        <strain evidence="1">CRIB-18</strain>
        <plasmid evidence="1">1</plasmid>
    </source>
</reference>
<organism evidence="1">
    <name type="scientific">Candidatus Criblamydia sequanensis CRIB-18</name>
    <dbReference type="NCBI Taxonomy" id="1437425"/>
    <lineage>
        <taxon>Bacteria</taxon>
        <taxon>Pseudomonadati</taxon>
        <taxon>Chlamydiota</taxon>
        <taxon>Chlamydiia</taxon>
        <taxon>Parachlamydiales</taxon>
        <taxon>Candidatus Criblamydiaceae</taxon>
        <taxon>Candidatus Criblamydia</taxon>
    </lineage>
</organism>
<dbReference type="RefSeq" id="WP_032123707.1">
    <property type="nucleotide sequence ID" value="NZ_LK031773.1"/>
</dbReference>
<evidence type="ECO:0000313" key="1">
    <source>
        <dbReference type="EMBL" id="CDR35353.1"/>
    </source>
</evidence>
<reference evidence="1" key="2">
    <citation type="submission" date="2014-09" db="EMBL/GenBank/DDBJ databases">
        <title>Criblamydia sequanensis harbors a mega-plasmid encoding arsenite resistance.</title>
        <authorList>
            <person name="Bertelli C."/>
            <person name="Goesmann A."/>
            <person name="Greub G."/>
        </authorList>
    </citation>
    <scope>NUCLEOTIDE SEQUENCE [LARGE SCALE GENOMIC DNA]</scope>
    <source>
        <strain evidence="1">CRIB-18</strain>
        <plasmid evidence="1">1</plasmid>
    </source>
</reference>
<protein>
    <submittedName>
        <fullName evidence="1">Uncharacterized protein</fullName>
    </submittedName>
</protein>
<name>A0A090D184_9BACT</name>
<sequence>MTSPFEIFRSPVILRRFQSGGYTNGRWIDGAYTDTQITSSIQPMKGEEMQELPEARRDSEGYKLFTSTLINTVTSVNPDLVLFFGKTFEVVQVFPWQNAPAMGLVNHYKYLVLRLEGQ</sequence>
<geneLocation type="plasmid" evidence="1">
    <name>1</name>
</geneLocation>